<evidence type="ECO:0000256" key="1">
    <source>
        <dbReference type="SAM" id="MobiDB-lite"/>
    </source>
</evidence>
<gene>
    <name evidence="2" type="ORF">ZOSMA_114G00380</name>
</gene>
<evidence type="ECO:0000313" key="3">
    <source>
        <dbReference type="Proteomes" id="UP000036987"/>
    </source>
</evidence>
<sequence length="474" mass="53121">MFSSTTELRKVTAGGVESGDDGIYEDFEAPKFFDFSLPEKTRPDDRYWFCSRIGCDQKHEEIDPDALKKNFILRVMEARSPNVRFQNLHNRHGESRIPRCPRTAPAKSTKDGDHKSAISTIRLQKIKSHPISSLRSTPVTKPRIAETPSSKTYQPCEEKTSRVVASTNSASANCTTPLSEMCSGMSKLKIGNTNQISRQLCKSQKSGGDTRHTGLIQPKSHQTNGKTNRKIGKDENLASKERDDSSSVTANVVDVQKIYGGRSSNVLLAKKLVDDGVKKTPAANRDRKNKENNAPPTALVDIANKENDENHGCLQKVIEANEKTLQIIAPDNNARQLFTKMKSKVTNPKPFRFRTDERGVLREANFEKKLYPNTPKETSTSITPQRRKYVENNNKDSTEAATWRPYKLMKLSSHSAATTIHHASKKAKEPKNTTTTTSPWNKKPLTIPKEPRFHKIHMPKCCARKIDGNPSSII</sequence>
<comment type="caution">
    <text evidence="2">The sequence shown here is derived from an EMBL/GenBank/DDBJ whole genome shotgun (WGS) entry which is preliminary data.</text>
</comment>
<name>A0A0K9Q2B1_ZOSMR</name>
<dbReference type="Proteomes" id="UP000036987">
    <property type="component" value="Unassembled WGS sequence"/>
</dbReference>
<protein>
    <submittedName>
        <fullName evidence="2">Uncharacterized protein</fullName>
    </submittedName>
</protein>
<feature type="region of interest" description="Disordered" evidence="1">
    <location>
        <begin position="200"/>
        <end position="248"/>
    </location>
</feature>
<accession>A0A0K9Q2B1</accession>
<keyword evidence="3" id="KW-1185">Reference proteome</keyword>
<feature type="region of interest" description="Disordered" evidence="1">
    <location>
        <begin position="421"/>
        <end position="447"/>
    </location>
</feature>
<feature type="compositionally biased region" description="Basic and acidic residues" evidence="1">
    <location>
        <begin position="231"/>
        <end position="245"/>
    </location>
</feature>
<reference evidence="3" key="1">
    <citation type="journal article" date="2016" name="Nature">
        <title>The genome of the seagrass Zostera marina reveals angiosperm adaptation to the sea.</title>
        <authorList>
            <person name="Olsen J.L."/>
            <person name="Rouze P."/>
            <person name="Verhelst B."/>
            <person name="Lin Y.-C."/>
            <person name="Bayer T."/>
            <person name="Collen J."/>
            <person name="Dattolo E."/>
            <person name="De Paoli E."/>
            <person name="Dittami S."/>
            <person name="Maumus F."/>
            <person name="Michel G."/>
            <person name="Kersting A."/>
            <person name="Lauritano C."/>
            <person name="Lohaus R."/>
            <person name="Toepel M."/>
            <person name="Tonon T."/>
            <person name="Vanneste K."/>
            <person name="Amirebrahimi M."/>
            <person name="Brakel J."/>
            <person name="Bostroem C."/>
            <person name="Chovatia M."/>
            <person name="Grimwood J."/>
            <person name="Jenkins J.W."/>
            <person name="Jueterbock A."/>
            <person name="Mraz A."/>
            <person name="Stam W.T."/>
            <person name="Tice H."/>
            <person name="Bornberg-Bauer E."/>
            <person name="Green P.J."/>
            <person name="Pearson G.A."/>
            <person name="Procaccini G."/>
            <person name="Duarte C.M."/>
            <person name="Schmutz J."/>
            <person name="Reusch T.B.H."/>
            <person name="Van de Peer Y."/>
        </authorList>
    </citation>
    <scope>NUCLEOTIDE SEQUENCE [LARGE SCALE GENOMIC DNA]</scope>
    <source>
        <strain evidence="3">cv. Finnish</strain>
    </source>
</reference>
<feature type="region of interest" description="Disordered" evidence="1">
    <location>
        <begin position="93"/>
        <end position="115"/>
    </location>
</feature>
<dbReference type="PANTHER" id="PTHR37241:SF1">
    <property type="entry name" value="NEUROFILAMENT HEAVY PROTEIN"/>
    <property type="match status" value="1"/>
</dbReference>
<dbReference type="EMBL" id="LFYR01000167">
    <property type="protein sequence ID" value="KMZ75441.1"/>
    <property type="molecule type" value="Genomic_DNA"/>
</dbReference>
<evidence type="ECO:0000313" key="2">
    <source>
        <dbReference type="EMBL" id="KMZ75441.1"/>
    </source>
</evidence>
<organism evidence="2 3">
    <name type="scientific">Zostera marina</name>
    <name type="common">Eelgrass</name>
    <dbReference type="NCBI Taxonomy" id="29655"/>
    <lineage>
        <taxon>Eukaryota</taxon>
        <taxon>Viridiplantae</taxon>
        <taxon>Streptophyta</taxon>
        <taxon>Embryophyta</taxon>
        <taxon>Tracheophyta</taxon>
        <taxon>Spermatophyta</taxon>
        <taxon>Magnoliopsida</taxon>
        <taxon>Liliopsida</taxon>
        <taxon>Zosteraceae</taxon>
        <taxon>Zostera</taxon>
    </lineage>
</organism>
<dbReference type="OrthoDB" id="785936at2759"/>
<dbReference type="PANTHER" id="PTHR37241">
    <property type="entry name" value="NEUROFILAMENT HEAVY PROTEIN"/>
    <property type="match status" value="1"/>
</dbReference>
<proteinExistence type="predicted"/>
<feature type="region of interest" description="Disordered" evidence="1">
    <location>
        <begin position="133"/>
        <end position="158"/>
    </location>
</feature>
<dbReference type="AlphaFoldDB" id="A0A0K9Q2B1"/>